<sequence>MFPLSPLLLLALTTPLLKNLTTTYIHAQTSGTPSLLPLTPTTLYTENTLPLPLTSTLLTTPLRIDAHRSLHDPVLCGSFTELIVATSAHQYVIGTRMLLATNGTVESVESIVTEKGDWAFDAGGYLYWSSFEDWDPIPIPQRDSRAVIKAAGDAYFNRFSNPNITIPFSSLCARLEGGLYTSRSPNLTANTCSLGLPSNTRVSDRRYVVDEEVGAVDIYLGFMGLDRSHVLEAVPDSHLFRVERGGIRYIHTLSRCLERGCGMNGTGMPLFERGGDGRGVNGTAVFDRDAGGVSGNGTSVTRARGVRRTLRERRIMPFPRF</sequence>
<evidence type="ECO:0000313" key="3">
    <source>
        <dbReference type="EMBL" id="CAG8956767.1"/>
    </source>
</evidence>
<proteinExistence type="predicted"/>
<dbReference type="OrthoDB" id="3515051at2759"/>
<comment type="caution">
    <text evidence="3">The sequence shown here is derived from an EMBL/GenBank/DDBJ whole genome shotgun (WGS) entry which is preliminary data.</text>
</comment>
<feature type="chain" id="PRO_5040346997" description="DUF8021 domain-containing protein" evidence="1">
    <location>
        <begin position="28"/>
        <end position="321"/>
    </location>
</feature>
<gene>
    <name evidence="3" type="ORF">HYFRA_00011156</name>
</gene>
<dbReference type="AlphaFoldDB" id="A0A9N9PWM7"/>
<name>A0A9N9PWM7_9HELO</name>
<dbReference type="Pfam" id="PF26061">
    <property type="entry name" value="DUF8021"/>
    <property type="match status" value="1"/>
</dbReference>
<protein>
    <recommendedName>
        <fullName evidence="2">DUF8021 domain-containing protein</fullName>
    </recommendedName>
</protein>
<reference evidence="3" key="1">
    <citation type="submission" date="2021-07" db="EMBL/GenBank/DDBJ databases">
        <authorList>
            <person name="Durling M."/>
        </authorList>
    </citation>
    <scope>NUCLEOTIDE SEQUENCE</scope>
</reference>
<feature type="domain" description="DUF8021" evidence="2">
    <location>
        <begin position="141"/>
        <end position="253"/>
    </location>
</feature>
<keyword evidence="4" id="KW-1185">Reference proteome</keyword>
<evidence type="ECO:0000256" key="1">
    <source>
        <dbReference type="SAM" id="SignalP"/>
    </source>
</evidence>
<feature type="signal peptide" evidence="1">
    <location>
        <begin position="1"/>
        <end position="27"/>
    </location>
</feature>
<keyword evidence="1" id="KW-0732">Signal</keyword>
<evidence type="ECO:0000259" key="2">
    <source>
        <dbReference type="Pfam" id="PF26061"/>
    </source>
</evidence>
<dbReference type="Proteomes" id="UP000696280">
    <property type="component" value="Unassembled WGS sequence"/>
</dbReference>
<organism evidence="3 4">
    <name type="scientific">Hymenoscyphus fraxineus</name>
    <dbReference type="NCBI Taxonomy" id="746836"/>
    <lineage>
        <taxon>Eukaryota</taxon>
        <taxon>Fungi</taxon>
        <taxon>Dikarya</taxon>
        <taxon>Ascomycota</taxon>
        <taxon>Pezizomycotina</taxon>
        <taxon>Leotiomycetes</taxon>
        <taxon>Helotiales</taxon>
        <taxon>Helotiaceae</taxon>
        <taxon>Hymenoscyphus</taxon>
    </lineage>
</organism>
<evidence type="ECO:0000313" key="4">
    <source>
        <dbReference type="Proteomes" id="UP000696280"/>
    </source>
</evidence>
<dbReference type="InterPro" id="IPR058334">
    <property type="entry name" value="DUF8021"/>
</dbReference>
<accession>A0A9N9PWM7</accession>
<dbReference type="EMBL" id="CAJVRL010000073">
    <property type="protein sequence ID" value="CAG8956767.1"/>
    <property type="molecule type" value="Genomic_DNA"/>
</dbReference>